<dbReference type="GO" id="GO:0004731">
    <property type="term" value="F:purine-nucleoside phosphorylase activity"/>
    <property type="evidence" value="ECO:0007669"/>
    <property type="project" value="UniProtKB-UniRule"/>
</dbReference>
<dbReference type="InterPro" id="IPR018099">
    <property type="entry name" value="Purine_phosphorylase-2_CS"/>
</dbReference>
<evidence type="ECO:0000256" key="4">
    <source>
        <dbReference type="ARBA" id="ARBA00011233"/>
    </source>
</evidence>
<feature type="binding site" evidence="11">
    <location>
        <position position="115"/>
    </location>
    <ligand>
        <name>phosphate</name>
        <dbReference type="ChEBI" id="CHEBI:43474"/>
    </ligand>
</feature>
<organism evidence="13 14">
    <name type="scientific">Amycolatopsis acidicola</name>
    <dbReference type="NCBI Taxonomy" id="2596893"/>
    <lineage>
        <taxon>Bacteria</taxon>
        <taxon>Bacillati</taxon>
        <taxon>Actinomycetota</taxon>
        <taxon>Actinomycetes</taxon>
        <taxon>Pseudonocardiales</taxon>
        <taxon>Pseudonocardiaceae</taxon>
        <taxon>Amycolatopsis</taxon>
    </lineage>
</organism>
<name>A0A5N0UMP2_9PSEU</name>
<dbReference type="NCBIfam" id="TIGR01698">
    <property type="entry name" value="PUNP"/>
    <property type="match status" value="1"/>
</dbReference>
<reference evidence="13" key="1">
    <citation type="submission" date="2019-09" db="EMBL/GenBank/DDBJ databases">
        <authorList>
            <person name="Teo W.F.A."/>
            <person name="Duangmal K."/>
        </authorList>
    </citation>
    <scope>NUCLEOTIDE SEQUENCE [LARGE SCALE GENOMIC DNA]</scope>
    <source>
        <strain evidence="13">K81G1</strain>
    </source>
</reference>
<dbReference type="Gene3D" id="3.40.50.1580">
    <property type="entry name" value="Nucleoside phosphorylase domain"/>
    <property type="match status" value="1"/>
</dbReference>
<comment type="similarity">
    <text evidence="3 10">Belongs to the PNP/MTAP phosphorylase family.</text>
</comment>
<dbReference type="GO" id="GO:0009116">
    <property type="term" value="P:nucleoside metabolic process"/>
    <property type="evidence" value="ECO:0007669"/>
    <property type="project" value="UniProtKB-UniRule"/>
</dbReference>
<gene>
    <name evidence="13" type="ORF">FPZ12_044120</name>
</gene>
<evidence type="ECO:0000313" key="14">
    <source>
        <dbReference type="Proteomes" id="UP000319769"/>
    </source>
</evidence>
<evidence type="ECO:0000256" key="2">
    <source>
        <dbReference type="ARBA" id="ARBA00005058"/>
    </source>
</evidence>
<comment type="function">
    <text evidence="1">The purine nucleoside phosphorylases catalyze the phosphorolytic breakdown of the N-glycosidic bond in the beta-(deoxy)ribonucleoside molecules, with the formation of the corresponding free purine bases and pentose-1-phosphate. Cleaves guanosine, inosine, 2'-deoxyguanosine and 2'-deoxyinosine.</text>
</comment>
<evidence type="ECO:0000256" key="9">
    <source>
        <dbReference type="ARBA" id="ARBA00048556"/>
    </source>
</evidence>
<keyword evidence="7 10" id="KW-0328">Glycosyltransferase</keyword>
<dbReference type="Pfam" id="PF01048">
    <property type="entry name" value="PNP_UDP_1"/>
    <property type="match status" value="1"/>
</dbReference>
<dbReference type="NCBIfam" id="NF006054">
    <property type="entry name" value="PRK08202.1"/>
    <property type="match status" value="1"/>
</dbReference>
<accession>A0A5N0UMP2</accession>
<dbReference type="EC" id="2.4.2.1" evidence="5 10"/>
<dbReference type="GO" id="GO:0005737">
    <property type="term" value="C:cytoplasm"/>
    <property type="evidence" value="ECO:0007669"/>
    <property type="project" value="TreeGrafter"/>
</dbReference>
<dbReference type="PIRSF" id="PIRSF000477">
    <property type="entry name" value="PurNPase"/>
    <property type="match status" value="1"/>
</dbReference>
<protein>
    <recommendedName>
        <fullName evidence="6 10">Purine nucleoside phosphorylase</fullName>
        <ecNumber evidence="5 10">2.4.2.1</ecNumber>
    </recommendedName>
    <alternativeName>
        <fullName evidence="10">Inosine-guanosine phosphorylase</fullName>
    </alternativeName>
</protein>
<feature type="binding site" evidence="11">
    <location>
        <position position="203"/>
    </location>
    <ligand>
        <name>phosphate</name>
        <dbReference type="ChEBI" id="CHEBI:43474"/>
    </ligand>
</feature>
<dbReference type="PROSITE" id="PS01240">
    <property type="entry name" value="PNP_MTAP_2"/>
    <property type="match status" value="1"/>
</dbReference>
<keyword evidence="14" id="KW-1185">Reference proteome</keyword>
<dbReference type="RefSeq" id="WP_144760310.1">
    <property type="nucleotide sequence ID" value="NZ_VMNW02000155.1"/>
</dbReference>
<evidence type="ECO:0000256" key="5">
    <source>
        <dbReference type="ARBA" id="ARBA00011886"/>
    </source>
</evidence>
<evidence type="ECO:0000256" key="3">
    <source>
        <dbReference type="ARBA" id="ARBA00006751"/>
    </source>
</evidence>
<dbReference type="OrthoDB" id="1523230at2"/>
<evidence type="ECO:0000259" key="12">
    <source>
        <dbReference type="Pfam" id="PF01048"/>
    </source>
</evidence>
<comment type="subunit">
    <text evidence="4">Homotrimer.</text>
</comment>
<sequence>MSEQDVAGAAAAAIAERTGVERHEIAVVLGSGWRPAADVIGTDEAEIPLEDLPGFEKPEAVGHGGTVRSIDVDGKRALVLLGRTHLYEGKGIGRVVHNVRTAAAAGAKTVLLTNAAGGLREGFRVGQPVLISDHLNLTATSPIVGANFVDLVDLYSPRLRKLAKEIDPSLEEGVYAGLPGPHFETPAEIRMLRTMGADLVGMSTVLEAIAARAAGVEVFGLSLVTNLAAGMTGEPLNHEEVLEAGRASAHAMGTLLRELVARA</sequence>
<feature type="binding site" evidence="11">
    <location>
        <position position="226"/>
    </location>
    <ligand>
        <name>a purine D-ribonucleoside</name>
        <dbReference type="ChEBI" id="CHEBI:142355"/>
    </ligand>
</feature>
<dbReference type="UniPathway" id="UPA00606"/>
<feature type="domain" description="Nucleoside phosphorylase" evidence="12">
    <location>
        <begin position="24"/>
        <end position="260"/>
    </location>
</feature>
<dbReference type="EMBL" id="VMNW02000155">
    <property type="protein sequence ID" value="KAA9148989.1"/>
    <property type="molecule type" value="Genomic_DNA"/>
</dbReference>
<comment type="pathway">
    <text evidence="2 10">Purine metabolism; purine nucleoside salvage.</text>
</comment>
<dbReference type="CDD" id="cd09009">
    <property type="entry name" value="PNP-EcPNPII_like"/>
    <property type="match status" value="1"/>
</dbReference>
<dbReference type="InterPro" id="IPR000845">
    <property type="entry name" value="Nucleoside_phosphorylase_d"/>
</dbReference>
<evidence type="ECO:0000256" key="1">
    <source>
        <dbReference type="ARBA" id="ARBA00002678"/>
    </source>
</evidence>
<dbReference type="Proteomes" id="UP000319769">
    <property type="component" value="Unassembled WGS sequence"/>
</dbReference>
<dbReference type="InterPro" id="IPR011269">
    <property type="entry name" value="PUNP"/>
</dbReference>
<dbReference type="AlphaFoldDB" id="A0A5N0UMP2"/>
<dbReference type="InterPro" id="IPR011268">
    <property type="entry name" value="Purine_phosphorylase"/>
</dbReference>
<comment type="caution">
    <text evidence="13">The sequence shown here is derived from an EMBL/GenBank/DDBJ whole genome shotgun (WGS) entry which is preliminary data.</text>
</comment>
<dbReference type="InterPro" id="IPR035994">
    <property type="entry name" value="Nucleoside_phosphorylase_sf"/>
</dbReference>
<dbReference type="PANTHER" id="PTHR11904:SF9">
    <property type="entry name" value="PURINE NUCLEOSIDE PHOSPHORYLASE-RELATED"/>
    <property type="match status" value="1"/>
</dbReference>
<evidence type="ECO:0000256" key="10">
    <source>
        <dbReference type="PIRNR" id="PIRNR000477"/>
    </source>
</evidence>
<dbReference type="PANTHER" id="PTHR11904">
    <property type="entry name" value="METHYLTHIOADENOSINE/PURINE NUCLEOSIDE PHOSPHORYLASE"/>
    <property type="match status" value="1"/>
</dbReference>
<evidence type="ECO:0000256" key="7">
    <source>
        <dbReference type="ARBA" id="ARBA00022676"/>
    </source>
</evidence>
<dbReference type="NCBIfam" id="TIGR01697">
    <property type="entry name" value="PNPH-PUNA-XAPA"/>
    <property type="match status" value="1"/>
</dbReference>
<dbReference type="SUPFAM" id="SSF53167">
    <property type="entry name" value="Purine and uridine phosphorylases"/>
    <property type="match status" value="1"/>
</dbReference>
<proteinExistence type="inferred from homology"/>
<feature type="binding site" evidence="11">
    <location>
        <position position="184"/>
    </location>
    <ligand>
        <name>a purine D-ribonucleoside</name>
        <dbReference type="ChEBI" id="CHEBI:142355"/>
    </ligand>
</feature>
<feature type="binding site" evidence="11">
    <location>
        <position position="31"/>
    </location>
    <ligand>
        <name>phosphate</name>
        <dbReference type="ChEBI" id="CHEBI:43474"/>
    </ligand>
</feature>
<comment type="catalytic activity">
    <reaction evidence="9">
        <text>a purine 2'-deoxy-D-ribonucleoside + phosphate = a purine nucleobase + 2-deoxy-alpha-D-ribose 1-phosphate</text>
        <dbReference type="Rhea" id="RHEA:36431"/>
        <dbReference type="ChEBI" id="CHEBI:26386"/>
        <dbReference type="ChEBI" id="CHEBI:43474"/>
        <dbReference type="ChEBI" id="CHEBI:57259"/>
        <dbReference type="ChEBI" id="CHEBI:142361"/>
        <dbReference type="EC" id="2.4.2.1"/>
    </reaction>
</comment>
<feature type="binding site" evidence="11">
    <location>
        <position position="63"/>
    </location>
    <ligand>
        <name>phosphate</name>
        <dbReference type="ChEBI" id="CHEBI:43474"/>
    </ligand>
</feature>
<keyword evidence="8 10" id="KW-0808">Transferase</keyword>
<feature type="binding site" evidence="11">
    <location>
        <begin position="83"/>
        <end position="85"/>
    </location>
    <ligand>
        <name>phosphate</name>
        <dbReference type="ChEBI" id="CHEBI:43474"/>
    </ligand>
</feature>
<evidence type="ECO:0000256" key="11">
    <source>
        <dbReference type="PIRSR" id="PIRSR000477-2"/>
    </source>
</evidence>
<evidence type="ECO:0000313" key="13">
    <source>
        <dbReference type="EMBL" id="KAA9148989.1"/>
    </source>
</evidence>
<evidence type="ECO:0000256" key="8">
    <source>
        <dbReference type="ARBA" id="ARBA00022679"/>
    </source>
</evidence>
<evidence type="ECO:0000256" key="6">
    <source>
        <dbReference type="ARBA" id="ARBA00013834"/>
    </source>
</evidence>